<keyword evidence="8" id="KW-0966">Cell projection</keyword>
<dbReference type="Pfam" id="PF13861">
    <property type="entry name" value="FLgD_tudor"/>
    <property type="match status" value="1"/>
</dbReference>
<keyword evidence="9" id="KW-1185">Reference proteome</keyword>
<comment type="caution">
    <text evidence="8">The sequence shown here is derived from an EMBL/GenBank/DDBJ whole genome shotgun (WGS) entry which is preliminary data.</text>
</comment>
<keyword evidence="3 5" id="KW-1005">Bacterial flagellum biogenesis</keyword>
<dbReference type="Gene3D" id="2.60.40.4070">
    <property type="match status" value="1"/>
</dbReference>
<evidence type="ECO:0000256" key="4">
    <source>
        <dbReference type="ARBA" id="ARBA00024746"/>
    </source>
</evidence>
<dbReference type="InterPro" id="IPR025963">
    <property type="entry name" value="FLgD_Tudor"/>
</dbReference>
<dbReference type="AlphaFoldDB" id="A0A7W5BWB7"/>
<name>A0A7W5BWB7_9GAMM</name>
<proteinExistence type="inferred from homology"/>
<comment type="function">
    <text evidence="4 5">Required for flagellar hook formation. May act as a scaffolding protein.</text>
</comment>
<evidence type="ECO:0000259" key="7">
    <source>
        <dbReference type="Pfam" id="PF13861"/>
    </source>
</evidence>
<keyword evidence="8" id="KW-0282">Flagellum</keyword>
<accession>A0A7W5BWB7</accession>
<feature type="domain" description="FlgD Tudor-like" evidence="7">
    <location>
        <begin position="90"/>
        <end position="231"/>
    </location>
</feature>
<dbReference type="Pfam" id="PF13860">
    <property type="entry name" value="FlgD_ig"/>
    <property type="match status" value="1"/>
</dbReference>
<organism evidence="8 9">
    <name type="scientific">Halomonas organivorans</name>
    <dbReference type="NCBI Taxonomy" id="257772"/>
    <lineage>
        <taxon>Bacteria</taxon>
        <taxon>Pseudomonadati</taxon>
        <taxon>Pseudomonadota</taxon>
        <taxon>Gammaproteobacteria</taxon>
        <taxon>Oceanospirillales</taxon>
        <taxon>Halomonadaceae</taxon>
        <taxon>Halomonas</taxon>
    </lineage>
</organism>
<dbReference type="NCBIfam" id="NF005176">
    <property type="entry name" value="PRK06655.1-1"/>
    <property type="match status" value="1"/>
</dbReference>
<dbReference type="Pfam" id="PF03963">
    <property type="entry name" value="FlgD"/>
    <property type="match status" value="1"/>
</dbReference>
<evidence type="ECO:0000256" key="2">
    <source>
        <dbReference type="ARBA" id="ARBA00016013"/>
    </source>
</evidence>
<dbReference type="Gene3D" id="2.30.30.910">
    <property type="match status" value="1"/>
</dbReference>
<evidence type="ECO:0000256" key="3">
    <source>
        <dbReference type="ARBA" id="ARBA00022795"/>
    </source>
</evidence>
<evidence type="ECO:0000256" key="1">
    <source>
        <dbReference type="ARBA" id="ARBA00010577"/>
    </source>
</evidence>
<gene>
    <name evidence="8" type="ORF">FHR96_001214</name>
</gene>
<sequence length="234" mass="24400">MATTIDSGVLNALNSGAKGASGAALSAGQSDELRNNFMTMLVTQLQNQDPLSPMKNEEMTSQLAQINTVSGIEELNESLSAITDQIDAGQTLQATSLIGQGVLVPGNRVLLDKSDEGDVTTTPLGIELSAPADDVTVTVTNGTGEVINRYELGAQDAGVQSFNWDGQTSGGETAADGAYQFRVEATRDDKPVTVDALNYAVVNRVTPPTEGGEVQLDLGVVYGQVGLADIKQIL</sequence>
<reference evidence="8 9" key="1">
    <citation type="submission" date="2020-08" db="EMBL/GenBank/DDBJ databases">
        <title>Genomic Encyclopedia of Type Strains, Phase III (KMG-III): the genomes of soil and plant-associated and newly described type strains.</title>
        <authorList>
            <person name="Whitman W."/>
        </authorList>
    </citation>
    <scope>NUCLEOTIDE SEQUENCE [LARGE SCALE GENOMIC DNA]</scope>
    <source>
        <strain evidence="8 9">CECT 5995</strain>
    </source>
</reference>
<feature type="domain" description="FlgD/Vpr Ig-like" evidence="6">
    <location>
        <begin position="121"/>
        <end position="188"/>
    </location>
</feature>
<evidence type="ECO:0000313" key="8">
    <source>
        <dbReference type="EMBL" id="MBB3140352.1"/>
    </source>
</evidence>
<dbReference type="EMBL" id="JACHXM010000004">
    <property type="protein sequence ID" value="MBB3140352.1"/>
    <property type="molecule type" value="Genomic_DNA"/>
</dbReference>
<evidence type="ECO:0000256" key="5">
    <source>
        <dbReference type="RuleBase" id="RU362076"/>
    </source>
</evidence>
<dbReference type="InterPro" id="IPR025965">
    <property type="entry name" value="FlgD/Vpr_Ig-like"/>
</dbReference>
<dbReference type="RefSeq" id="WP_183386752.1">
    <property type="nucleotide sequence ID" value="NZ_JACHXM010000004.1"/>
</dbReference>
<evidence type="ECO:0000259" key="6">
    <source>
        <dbReference type="Pfam" id="PF13860"/>
    </source>
</evidence>
<keyword evidence="8" id="KW-0969">Cilium</keyword>
<evidence type="ECO:0000313" key="9">
    <source>
        <dbReference type="Proteomes" id="UP000525987"/>
    </source>
</evidence>
<comment type="similarity">
    <text evidence="1 5">Belongs to the FlgD family.</text>
</comment>
<protein>
    <recommendedName>
        <fullName evidence="2 5">Basal-body rod modification protein FlgD</fullName>
    </recommendedName>
</protein>
<dbReference type="GO" id="GO:0044781">
    <property type="term" value="P:bacterial-type flagellum organization"/>
    <property type="evidence" value="ECO:0007669"/>
    <property type="project" value="UniProtKB-UniRule"/>
</dbReference>
<dbReference type="InterPro" id="IPR005648">
    <property type="entry name" value="FlgD"/>
</dbReference>
<dbReference type="Proteomes" id="UP000525987">
    <property type="component" value="Unassembled WGS sequence"/>
</dbReference>